<reference evidence="1" key="2">
    <citation type="journal article" date="2015" name="Fish Shellfish Immunol.">
        <title>Early steps in the European eel (Anguilla anguilla)-Vibrio vulnificus interaction in the gills: Role of the RtxA13 toxin.</title>
        <authorList>
            <person name="Callol A."/>
            <person name="Pajuelo D."/>
            <person name="Ebbesson L."/>
            <person name="Teles M."/>
            <person name="MacKenzie S."/>
            <person name="Amaro C."/>
        </authorList>
    </citation>
    <scope>NUCLEOTIDE SEQUENCE</scope>
</reference>
<reference evidence="1" key="1">
    <citation type="submission" date="2014-11" db="EMBL/GenBank/DDBJ databases">
        <authorList>
            <person name="Amaro Gonzalez C."/>
        </authorList>
    </citation>
    <scope>NUCLEOTIDE SEQUENCE</scope>
</reference>
<dbReference type="EMBL" id="GBXM01013184">
    <property type="protein sequence ID" value="JAH95393.1"/>
    <property type="molecule type" value="Transcribed_RNA"/>
</dbReference>
<accession>A0A0E9X132</accession>
<sequence length="123" mass="14465">MHNVLATSPEHCRNTIKHWRNVLVSLQGCHLGYDQQCFISVKRFQFKLNGLPLSYARKGNVRQSRYLEISLPMYRVQRAQDSRTTVKVYLPFELSSKDLTNRFRGLVGIVKYCTDKWYVIPLK</sequence>
<dbReference type="AlphaFoldDB" id="A0A0E9X132"/>
<evidence type="ECO:0000313" key="1">
    <source>
        <dbReference type="EMBL" id="JAH95393.1"/>
    </source>
</evidence>
<proteinExistence type="predicted"/>
<organism evidence="1">
    <name type="scientific">Anguilla anguilla</name>
    <name type="common">European freshwater eel</name>
    <name type="synonym">Muraena anguilla</name>
    <dbReference type="NCBI Taxonomy" id="7936"/>
    <lineage>
        <taxon>Eukaryota</taxon>
        <taxon>Metazoa</taxon>
        <taxon>Chordata</taxon>
        <taxon>Craniata</taxon>
        <taxon>Vertebrata</taxon>
        <taxon>Euteleostomi</taxon>
        <taxon>Actinopterygii</taxon>
        <taxon>Neopterygii</taxon>
        <taxon>Teleostei</taxon>
        <taxon>Anguilliformes</taxon>
        <taxon>Anguillidae</taxon>
        <taxon>Anguilla</taxon>
    </lineage>
</organism>
<name>A0A0E9X132_ANGAN</name>
<protein>
    <submittedName>
        <fullName evidence="1">Uncharacterized protein</fullName>
    </submittedName>
</protein>